<evidence type="ECO:0000313" key="4">
    <source>
        <dbReference type="Proteomes" id="UP000663832"/>
    </source>
</evidence>
<dbReference type="Proteomes" id="UP000663877">
    <property type="component" value="Unassembled WGS sequence"/>
</dbReference>
<dbReference type="Proteomes" id="UP000663832">
    <property type="component" value="Unassembled WGS sequence"/>
</dbReference>
<evidence type="ECO:0000313" key="3">
    <source>
        <dbReference type="EMBL" id="CAF1398784.1"/>
    </source>
</evidence>
<dbReference type="EMBL" id="CAJNOI010000033">
    <property type="protein sequence ID" value="CAF0887880.1"/>
    <property type="molecule type" value="Genomic_DNA"/>
</dbReference>
<dbReference type="OrthoDB" id="10042767at2759"/>
<protein>
    <recommendedName>
        <fullName evidence="1">DUF5672 domain-containing protein</fullName>
    </recommendedName>
</protein>
<proteinExistence type="predicted"/>
<evidence type="ECO:0000313" key="2">
    <source>
        <dbReference type="EMBL" id="CAF0887880.1"/>
    </source>
</evidence>
<sequence length="155" mass="17733">MNTNYNPSKTNTLLTDEKFWKQISGEKILLLQIDSIMCSNSPHKITDYLQYDFIGAPWNLVGNGRFSLRSRSKVLALLQLIQYDSFPPEDVWYAQNLHRVNASIAPVNIAKTFAVESVFYERPVGVHRFTWGCKFRRKISETCPESVMVLPNGGC</sequence>
<dbReference type="InterPro" id="IPR043729">
    <property type="entry name" value="DUF5672"/>
</dbReference>
<reference evidence="2" key="1">
    <citation type="submission" date="2021-02" db="EMBL/GenBank/DDBJ databases">
        <authorList>
            <person name="Nowell W R."/>
        </authorList>
    </citation>
    <scope>NUCLEOTIDE SEQUENCE</scope>
</reference>
<evidence type="ECO:0000259" key="1">
    <source>
        <dbReference type="Pfam" id="PF18922"/>
    </source>
</evidence>
<dbReference type="AlphaFoldDB" id="A0A813YR26"/>
<name>A0A813YR26_9BILA</name>
<comment type="caution">
    <text evidence="2">The sequence shown here is derived from an EMBL/GenBank/DDBJ whole genome shotgun (WGS) entry which is preliminary data.</text>
</comment>
<dbReference type="Pfam" id="PF18922">
    <property type="entry name" value="DUF5672"/>
    <property type="match status" value="1"/>
</dbReference>
<accession>A0A813YR26</accession>
<feature type="domain" description="DUF5672" evidence="1">
    <location>
        <begin position="8"/>
        <end position="127"/>
    </location>
</feature>
<organism evidence="2 5">
    <name type="scientific">Adineta steineri</name>
    <dbReference type="NCBI Taxonomy" id="433720"/>
    <lineage>
        <taxon>Eukaryota</taxon>
        <taxon>Metazoa</taxon>
        <taxon>Spiralia</taxon>
        <taxon>Gnathifera</taxon>
        <taxon>Rotifera</taxon>
        <taxon>Eurotatoria</taxon>
        <taxon>Bdelloidea</taxon>
        <taxon>Adinetida</taxon>
        <taxon>Adinetidae</taxon>
        <taxon>Adineta</taxon>
    </lineage>
</organism>
<evidence type="ECO:0000313" key="5">
    <source>
        <dbReference type="Proteomes" id="UP000663877"/>
    </source>
</evidence>
<keyword evidence="4" id="KW-1185">Reference proteome</keyword>
<gene>
    <name evidence="2" type="ORF">BJG266_LOCUS9785</name>
    <name evidence="3" type="ORF">QVE165_LOCUS36636</name>
</gene>
<dbReference type="EMBL" id="CAJNOM010000370">
    <property type="protein sequence ID" value="CAF1398784.1"/>
    <property type="molecule type" value="Genomic_DNA"/>
</dbReference>